<gene>
    <name evidence="2" type="primary">FABP</name>
</gene>
<protein>
    <submittedName>
        <fullName evidence="2">Fatty acid-binding protein</fullName>
    </submittedName>
</protein>
<dbReference type="SUPFAM" id="SSF50814">
    <property type="entry name" value="Lipocalins"/>
    <property type="match status" value="1"/>
</dbReference>
<dbReference type="InterPro" id="IPR031259">
    <property type="entry name" value="ILBP"/>
</dbReference>
<dbReference type="CDD" id="cd00742">
    <property type="entry name" value="FABP"/>
    <property type="match status" value="1"/>
</dbReference>
<dbReference type="GO" id="GO:0008289">
    <property type="term" value="F:lipid binding"/>
    <property type="evidence" value="ECO:0007669"/>
    <property type="project" value="InterPro"/>
</dbReference>
<accession>C1C351</accession>
<sequence>MLFSWLIFVMAFKSLSTLFTRFILSVTLGKGVYSGTSLVLAAQDINNGSNTLQNTIDKETPPLYLMTGTFTYGHSTNFEAYLKELGVPYLLRSLALLASPVVTISKSCPNKSFKEEECTWKIRTDTIFRSHEAEFTLNTESSTTRMDGQAVRFIFRKDGDHKLIEHQTNVGGSEISTDIIRDFSDPSRMVVNLRVNNVNASSVFYRSNYSESAI</sequence>
<evidence type="ECO:0000313" key="2">
    <source>
        <dbReference type="EMBL" id="ACO15704.1"/>
    </source>
</evidence>
<name>C1C351_CALCM</name>
<dbReference type="AlphaFoldDB" id="C1C351"/>
<dbReference type="PANTHER" id="PTHR11955">
    <property type="entry name" value="FATTY ACID BINDING PROTEIN"/>
    <property type="match status" value="1"/>
</dbReference>
<evidence type="ECO:0000256" key="1">
    <source>
        <dbReference type="ARBA" id="ARBA00008390"/>
    </source>
</evidence>
<organism evidence="2">
    <name type="scientific">Caligus clemensi</name>
    <name type="common">Sea louse</name>
    <dbReference type="NCBI Taxonomy" id="344056"/>
    <lineage>
        <taxon>Eukaryota</taxon>
        <taxon>Metazoa</taxon>
        <taxon>Ecdysozoa</taxon>
        <taxon>Arthropoda</taxon>
        <taxon>Crustacea</taxon>
        <taxon>Multicrustacea</taxon>
        <taxon>Hexanauplia</taxon>
        <taxon>Copepoda</taxon>
        <taxon>Siphonostomatoida</taxon>
        <taxon>Caligidae</taxon>
        <taxon>Caligus</taxon>
    </lineage>
</organism>
<comment type="similarity">
    <text evidence="1">Belongs to the calycin superfamily. Fatty-acid binding protein (FABP) family.</text>
</comment>
<dbReference type="InterPro" id="IPR012674">
    <property type="entry name" value="Calycin"/>
</dbReference>
<dbReference type="Gene3D" id="2.40.128.20">
    <property type="match status" value="1"/>
</dbReference>
<reference evidence="2" key="1">
    <citation type="submission" date="2009-03" db="EMBL/GenBank/DDBJ databases">
        <title>Caligus clemensi ESTs and full-length cDNAs.</title>
        <authorList>
            <person name="Yasuike M."/>
            <person name="von Schalburg K."/>
            <person name="Cooper G."/>
            <person name="Leong J."/>
            <person name="Jones S.R.M."/>
            <person name="Koop B.F."/>
        </authorList>
    </citation>
    <scope>NUCLEOTIDE SEQUENCE</scope>
    <source>
        <tissue evidence="2">Whole</tissue>
    </source>
</reference>
<proteinExistence type="evidence at transcript level"/>
<dbReference type="EMBL" id="BT081280">
    <property type="protein sequence ID" value="ACO15704.1"/>
    <property type="molecule type" value="mRNA"/>
</dbReference>